<dbReference type="Proteomes" id="UP001344447">
    <property type="component" value="Unassembled WGS sequence"/>
</dbReference>
<keyword evidence="3" id="KW-0812">Transmembrane</keyword>
<protein>
    <submittedName>
        <fullName evidence="4">Uncharacterized protein</fullName>
    </submittedName>
</protein>
<dbReference type="InterPro" id="IPR036291">
    <property type="entry name" value="NAD(P)-bd_dom_sf"/>
</dbReference>
<evidence type="ECO:0000256" key="2">
    <source>
        <dbReference type="ARBA" id="ARBA00023002"/>
    </source>
</evidence>
<evidence type="ECO:0000313" key="4">
    <source>
        <dbReference type="EMBL" id="KAK5581179.1"/>
    </source>
</evidence>
<evidence type="ECO:0000256" key="3">
    <source>
        <dbReference type="SAM" id="Phobius"/>
    </source>
</evidence>
<proteinExistence type="inferred from homology"/>
<dbReference type="PANTHER" id="PTHR42901">
    <property type="entry name" value="ALCOHOL DEHYDROGENASE"/>
    <property type="match status" value="1"/>
</dbReference>
<dbReference type="InterPro" id="IPR002347">
    <property type="entry name" value="SDR_fam"/>
</dbReference>
<keyword evidence="3" id="KW-0472">Membrane</keyword>
<reference evidence="4 5" key="1">
    <citation type="submission" date="2023-11" db="EMBL/GenBank/DDBJ databases">
        <title>Dfirmibasis_genome.</title>
        <authorList>
            <person name="Edelbroek B."/>
            <person name="Kjellin J."/>
            <person name="Jerlstrom-Hultqvist J."/>
            <person name="Soderbom F."/>
        </authorList>
    </citation>
    <scope>NUCLEOTIDE SEQUENCE [LARGE SCALE GENOMIC DNA]</scope>
    <source>
        <strain evidence="4 5">TNS-C-14</strain>
    </source>
</reference>
<evidence type="ECO:0000256" key="1">
    <source>
        <dbReference type="ARBA" id="ARBA00006484"/>
    </source>
</evidence>
<evidence type="ECO:0000313" key="5">
    <source>
        <dbReference type="Proteomes" id="UP001344447"/>
    </source>
</evidence>
<dbReference type="PANTHER" id="PTHR42901:SF1">
    <property type="entry name" value="ALCOHOL DEHYDROGENASE"/>
    <property type="match status" value="1"/>
</dbReference>
<dbReference type="Gene3D" id="3.40.50.720">
    <property type="entry name" value="NAD(P)-binding Rossmann-like Domain"/>
    <property type="match status" value="1"/>
</dbReference>
<dbReference type="InterPro" id="IPR020904">
    <property type="entry name" value="Sc_DH/Rdtase_CS"/>
</dbReference>
<dbReference type="PRINTS" id="PR00081">
    <property type="entry name" value="GDHRDH"/>
</dbReference>
<dbReference type="AlphaFoldDB" id="A0AAN7YRA7"/>
<keyword evidence="3" id="KW-1133">Transmembrane helix</keyword>
<keyword evidence="2" id="KW-0560">Oxidoreductase</keyword>
<name>A0AAN7YRA7_9MYCE</name>
<comment type="caution">
    <text evidence="4">The sequence shown here is derived from an EMBL/GenBank/DDBJ whole genome shotgun (WGS) entry which is preliminary data.</text>
</comment>
<comment type="similarity">
    <text evidence="1">Belongs to the short-chain dehydrogenases/reductases (SDR) family.</text>
</comment>
<dbReference type="Pfam" id="PF00106">
    <property type="entry name" value="adh_short"/>
    <property type="match status" value="1"/>
</dbReference>
<sequence>MINFILLFIGIITLIFLIVNNILPYLFVFFSKDQDFKKKYGEWAIVTGGSSGIGKSIAHRLASQGISLILISKDENNLNEVINELNYKYYGNNNDNNKNNSNIKFLSINLDFTNSESVKDLINKLKEFELNKILKINDIRILFNNVGFLTMEGFNQTQYDNDKLKMIQCNTLTTTELTDYFYRIWVENKNKIKSKKNGVIIFTSSITGVLPTPFSVMYASCKSFLSIFATSLSLEARYNDIDILAVQPGKVCTNLFNKIPNLLVLKFLDLFQQKPDDVVNIMFRITGRYGIIIFNSGLFAVISNIALSIIGINITNYIAYFISNYILKDYSIYRDNNNNNNNNNKKNK</sequence>
<dbReference type="EMBL" id="JAVFKY010000002">
    <property type="protein sequence ID" value="KAK5581179.1"/>
    <property type="molecule type" value="Genomic_DNA"/>
</dbReference>
<dbReference type="FunFam" id="3.40.50.720:FF:000621">
    <property type="entry name" value="3-ketoacyl-CoA reductase, putative"/>
    <property type="match status" value="1"/>
</dbReference>
<dbReference type="PROSITE" id="PS00061">
    <property type="entry name" value="ADH_SHORT"/>
    <property type="match status" value="1"/>
</dbReference>
<organism evidence="4 5">
    <name type="scientific">Dictyostelium firmibasis</name>
    <dbReference type="NCBI Taxonomy" id="79012"/>
    <lineage>
        <taxon>Eukaryota</taxon>
        <taxon>Amoebozoa</taxon>
        <taxon>Evosea</taxon>
        <taxon>Eumycetozoa</taxon>
        <taxon>Dictyostelia</taxon>
        <taxon>Dictyosteliales</taxon>
        <taxon>Dictyosteliaceae</taxon>
        <taxon>Dictyostelium</taxon>
    </lineage>
</organism>
<keyword evidence="5" id="KW-1185">Reference proteome</keyword>
<dbReference type="PIRSF" id="PIRSF000126">
    <property type="entry name" value="11-beta-HSD1"/>
    <property type="match status" value="1"/>
</dbReference>
<dbReference type="GO" id="GO:0016491">
    <property type="term" value="F:oxidoreductase activity"/>
    <property type="evidence" value="ECO:0007669"/>
    <property type="project" value="UniProtKB-KW"/>
</dbReference>
<dbReference type="SUPFAM" id="SSF51735">
    <property type="entry name" value="NAD(P)-binding Rossmann-fold domains"/>
    <property type="match status" value="1"/>
</dbReference>
<gene>
    <name evidence="4" type="ORF">RB653_001209</name>
</gene>
<feature type="transmembrane region" description="Helical" evidence="3">
    <location>
        <begin position="6"/>
        <end position="30"/>
    </location>
</feature>
<feature type="transmembrane region" description="Helical" evidence="3">
    <location>
        <begin position="199"/>
        <end position="219"/>
    </location>
</feature>
<accession>A0AAN7YRA7</accession>
<feature type="transmembrane region" description="Helical" evidence="3">
    <location>
        <begin position="289"/>
        <end position="322"/>
    </location>
</feature>